<dbReference type="EMBL" id="DSTK01000039">
    <property type="protein sequence ID" value="HFK98452.1"/>
    <property type="molecule type" value="Genomic_DNA"/>
</dbReference>
<name>A0A832EBM8_9BACT</name>
<organism evidence="1">
    <name type="scientific">Desulfacinum infernum</name>
    <dbReference type="NCBI Taxonomy" id="35837"/>
    <lineage>
        <taxon>Bacteria</taxon>
        <taxon>Pseudomonadati</taxon>
        <taxon>Thermodesulfobacteriota</taxon>
        <taxon>Syntrophobacteria</taxon>
        <taxon>Syntrophobacterales</taxon>
        <taxon>Syntrophobacteraceae</taxon>
        <taxon>Desulfacinum</taxon>
    </lineage>
</organism>
<dbReference type="NCBIfam" id="NF045597">
    <property type="entry name" value="TudS_rel_CD3072"/>
    <property type="match status" value="1"/>
</dbReference>
<protein>
    <submittedName>
        <fullName evidence="1">DUF523 domain-containing protein</fullName>
    </submittedName>
</protein>
<accession>A0A832EBM8</accession>
<dbReference type="InterPro" id="IPR054648">
    <property type="entry name" value="TudS-rel"/>
</dbReference>
<dbReference type="AlphaFoldDB" id="A0A832EBM8"/>
<gene>
    <name evidence="1" type="ORF">ENS06_14160</name>
</gene>
<evidence type="ECO:0000313" key="1">
    <source>
        <dbReference type="EMBL" id="HFK98452.1"/>
    </source>
</evidence>
<comment type="caution">
    <text evidence="1">The sequence shown here is derived from an EMBL/GenBank/DDBJ whole genome shotgun (WGS) entry which is preliminary data.</text>
</comment>
<sequence length="170" mass="19317">MVCHCLLNVQTKVYPLARYPGVFIEALKEHWEKGHGLFQLPCPEITYLGMNRWGMTREQYDHPNFRRHCERLLEPVMDQLVALHRAGCDIVGVVGMDGSPNCGVHWTCEGFEGGDLDVARAQENLSRLRLTPGFGVFMGIFKQKLIQEALEVSFGAVKEQGEHGETFIEW</sequence>
<reference evidence="1" key="1">
    <citation type="journal article" date="2020" name="mSystems">
        <title>Genome- and Community-Level Interaction Insights into Carbon Utilization and Element Cycling Functions of Hydrothermarchaeota in Hydrothermal Sediment.</title>
        <authorList>
            <person name="Zhou Z."/>
            <person name="Liu Y."/>
            <person name="Xu W."/>
            <person name="Pan J."/>
            <person name="Luo Z.H."/>
            <person name="Li M."/>
        </authorList>
    </citation>
    <scope>NUCLEOTIDE SEQUENCE [LARGE SCALE GENOMIC DNA]</scope>
    <source>
        <strain evidence="1">SpSt-456</strain>
    </source>
</reference>
<proteinExistence type="predicted"/>